<evidence type="ECO:0000256" key="2">
    <source>
        <dbReference type="ARBA" id="ARBA00004651"/>
    </source>
</evidence>
<dbReference type="InterPro" id="IPR000160">
    <property type="entry name" value="GGDEF_dom"/>
</dbReference>
<feature type="domain" description="GGDEF" evidence="10">
    <location>
        <begin position="421"/>
        <end position="547"/>
    </location>
</feature>
<keyword evidence="7 9" id="KW-0472">Membrane</keyword>
<dbReference type="PANTHER" id="PTHR45138:SF9">
    <property type="entry name" value="DIGUANYLATE CYCLASE DGCM-RELATED"/>
    <property type="match status" value="1"/>
</dbReference>
<dbReference type="SMART" id="SM00267">
    <property type="entry name" value="GGDEF"/>
    <property type="match status" value="1"/>
</dbReference>
<dbReference type="InterPro" id="IPR043128">
    <property type="entry name" value="Rev_trsase/Diguanyl_cyclase"/>
</dbReference>
<keyword evidence="6 9" id="KW-1133">Transmembrane helix</keyword>
<dbReference type="InterPro" id="IPR029787">
    <property type="entry name" value="Nucleotide_cyclase"/>
</dbReference>
<evidence type="ECO:0000256" key="3">
    <source>
        <dbReference type="ARBA" id="ARBA00012528"/>
    </source>
</evidence>
<dbReference type="Pfam" id="PF02743">
    <property type="entry name" value="dCache_1"/>
    <property type="match status" value="1"/>
</dbReference>
<dbReference type="RefSeq" id="WP_176336608.1">
    <property type="nucleotide sequence ID" value="NZ_BAAAEF010000015.1"/>
</dbReference>
<dbReference type="EC" id="2.7.7.65" evidence="3"/>
<evidence type="ECO:0000256" key="9">
    <source>
        <dbReference type="SAM" id="Phobius"/>
    </source>
</evidence>
<dbReference type="CDD" id="cd18773">
    <property type="entry name" value="PDC1_HK_sensor"/>
    <property type="match status" value="1"/>
</dbReference>
<dbReference type="Gene3D" id="3.30.70.270">
    <property type="match status" value="1"/>
</dbReference>
<evidence type="ECO:0000313" key="12">
    <source>
        <dbReference type="Proteomes" id="UP000509371"/>
    </source>
</evidence>
<dbReference type="PANTHER" id="PTHR45138">
    <property type="entry name" value="REGULATORY COMPONENTS OF SENSORY TRANSDUCTION SYSTEM"/>
    <property type="match status" value="1"/>
</dbReference>
<proteinExistence type="predicted"/>
<dbReference type="GO" id="GO:0005886">
    <property type="term" value="C:plasma membrane"/>
    <property type="evidence" value="ECO:0007669"/>
    <property type="project" value="UniProtKB-SubCell"/>
</dbReference>
<dbReference type="InterPro" id="IPR050469">
    <property type="entry name" value="Diguanylate_Cyclase"/>
</dbReference>
<protein>
    <recommendedName>
        <fullName evidence="3">diguanylate cyclase</fullName>
        <ecNumber evidence="3">2.7.7.65</ecNumber>
    </recommendedName>
</protein>
<dbReference type="GO" id="GO:0052621">
    <property type="term" value="F:diguanylate cyclase activity"/>
    <property type="evidence" value="ECO:0007669"/>
    <property type="project" value="UniProtKB-EC"/>
</dbReference>
<dbReference type="GO" id="GO:0043709">
    <property type="term" value="P:cell adhesion involved in single-species biofilm formation"/>
    <property type="evidence" value="ECO:0007669"/>
    <property type="project" value="TreeGrafter"/>
</dbReference>
<dbReference type="CDD" id="cd12912">
    <property type="entry name" value="PDC2_MCP_like"/>
    <property type="match status" value="1"/>
</dbReference>
<dbReference type="KEGG" id="mpri:MP3633_3724"/>
<comment type="cofactor">
    <cofactor evidence="1">
        <name>Mg(2+)</name>
        <dbReference type="ChEBI" id="CHEBI:18420"/>
    </cofactor>
</comment>
<evidence type="ECO:0000256" key="8">
    <source>
        <dbReference type="ARBA" id="ARBA00034247"/>
    </source>
</evidence>
<dbReference type="GO" id="GO:1902201">
    <property type="term" value="P:negative regulation of bacterial-type flagellum-dependent cell motility"/>
    <property type="evidence" value="ECO:0007669"/>
    <property type="project" value="TreeGrafter"/>
</dbReference>
<organism evidence="11 12">
    <name type="scientific">Marinomonas primoryensis</name>
    <dbReference type="NCBI Taxonomy" id="178399"/>
    <lineage>
        <taxon>Bacteria</taxon>
        <taxon>Pseudomonadati</taxon>
        <taxon>Pseudomonadota</taxon>
        <taxon>Gammaproteobacteria</taxon>
        <taxon>Oceanospirillales</taxon>
        <taxon>Oceanospirillaceae</taxon>
        <taxon>Marinomonas</taxon>
    </lineage>
</organism>
<accession>A0A859D5Z5</accession>
<dbReference type="FunFam" id="3.30.70.270:FF:000001">
    <property type="entry name" value="Diguanylate cyclase domain protein"/>
    <property type="match status" value="1"/>
</dbReference>
<keyword evidence="5 9" id="KW-0812">Transmembrane</keyword>
<dbReference type="EMBL" id="CP054301">
    <property type="protein sequence ID" value="QKK82451.1"/>
    <property type="molecule type" value="Genomic_DNA"/>
</dbReference>
<evidence type="ECO:0000259" key="10">
    <source>
        <dbReference type="PROSITE" id="PS50887"/>
    </source>
</evidence>
<dbReference type="Pfam" id="PF00990">
    <property type="entry name" value="GGDEF"/>
    <property type="match status" value="1"/>
</dbReference>
<sequence length="547" mass="61985">MLKTIKTKIITTYSLVMIAFTSTLLLTTFLTERNRVLDLELEKSIEISRMHAEVLGNEFSRYITMLQMVSYNPEIQLRNKDSIEFQLKKLLEVGDGDFVNTIYIDKNLILTDAKGNTNKVTHPAFKKGNDWAGKDFNISMPLFSRFEKMPVIIVAVPILNTLKEWMGTIAVAVPLSTINKKLSFMKLTKGSYAWLADANGMIVSHPDESFIMKVQLSTTNSDTFPGFGDIVRKTQLEDHGYGHYLDTRINESKVVTFAKISNLPGWNLFVTTQESEIFHEIYEILYNVIITSFVLMIIFLLLINRLSKKLIRPLIQLSKDVKASVNNKHHHFNVIQSDDEIGQLSKAFDDAFKKIHSHTAYLEEVVGRRTQEIHAKNVILKSQNNALENIASIDPLTQLYNRRAFNALIEKNILADNQGALSPTLIVLDIDHFKKINDLFGHDVGDDILCRTAQELSNNDDENIICRWGGEEFVILIPNTTPDMVSTYLDALRTKISQANFAPVEALTFSAGVATRAPDEPFKAWFQRADKAMYEAKASGRNNVIWG</sequence>
<dbReference type="NCBIfam" id="TIGR00254">
    <property type="entry name" value="GGDEF"/>
    <property type="match status" value="1"/>
</dbReference>
<reference evidence="11 12" key="1">
    <citation type="submission" date="2020-06" db="EMBL/GenBank/DDBJ databases">
        <authorList>
            <person name="Voronona O.L."/>
            <person name="Aksenova E.I."/>
            <person name="Kunda M.S."/>
            <person name="Semenov A.N."/>
            <person name="Ryzhova N."/>
        </authorList>
    </citation>
    <scope>NUCLEOTIDE SEQUENCE [LARGE SCALE GENOMIC DNA]</scope>
    <source>
        <strain evidence="11 12">MPKMM3633</strain>
    </source>
</reference>
<evidence type="ECO:0000256" key="6">
    <source>
        <dbReference type="ARBA" id="ARBA00022989"/>
    </source>
</evidence>
<feature type="transmembrane region" description="Helical" evidence="9">
    <location>
        <begin position="284"/>
        <end position="303"/>
    </location>
</feature>
<evidence type="ECO:0000256" key="4">
    <source>
        <dbReference type="ARBA" id="ARBA00022475"/>
    </source>
</evidence>
<dbReference type="CDD" id="cd01949">
    <property type="entry name" value="GGDEF"/>
    <property type="match status" value="1"/>
</dbReference>
<keyword evidence="4" id="KW-1003">Cell membrane</keyword>
<dbReference type="Gene3D" id="6.10.340.10">
    <property type="match status" value="1"/>
</dbReference>
<gene>
    <name evidence="11" type="ORF">MP3633_3724</name>
</gene>
<dbReference type="SUPFAM" id="SSF55073">
    <property type="entry name" value="Nucleotide cyclase"/>
    <property type="match status" value="1"/>
</dbReference>
<comment type="subcellular location">
    <subcellularLocation>
        <location evidence="2">Cell membrane</location>
        <topology evidence="2">Multi-pass membrane protein</topology>
    </subcellularLocation>
</comment>
<evidence type="ECO:0000256" key="5">
    <source>
        <dbReference type="ARBA" id="ARBA00022692"/>
    </source>
</evidence>
<dbReference type="PROSITE" id="PS50887">
    <property type="entry name" value="GGDEF"/>
    <property type="match status" value="1"/>
</dbReference>
<dbReference type="InterPro" id="IPR033479">
    <property type="entry name" value="dCache_1"/>
</dbReference>
<comment type="catalytic activity">
    <reaction evidence="8">
        <text>2 GTP = 3',3'-c-di-GMP + 2 diphosphate</text>
        <dbReference type="Rhea" id="RHEA:24898"/>
        <dbReference type="ChEBI" id="CHEBI:33019"/>
        <dbReference type="ChEBI" id="CHEBI:37565"/>
        <dbReference type="ChEBI" id="CHEBI:58805"/>
        <dbReference type="EC" id="2.7.7.65"/>
    </reaction>
</comment>
<feature type="transmembrane region" description="Helical" evidence="9">
    <location>
        <begin position="12"/>
        <end position="30"/>
    </location>
</feature>
<evidence type="ECO:0000313" key="11">
    <source>
        <dbReference type="EMBL" id="QKK82451.1"/>
    </source>
</evidence>
<evidence type="ECO:0000256" key="1">
    <source>
        <dbReference type="ARBA" id="ARBA00001946"/>
    </source>
</evidence>
<name>A0A859D5Z5_9GAMM</name>
<dbReference type="Gene3D" id="3.30.450.20">
    <property type="entry name" value="PAS domain"/>
    <property type="match status" value="1"/>
</dbReference>
<dbReference type="AlphaFoldDB" id="A0A859D5Z5"/>
<dbReference type="Proteomes" id="UP000509371">
    <property type="component" value="Chromosome"/>
</dbReference>
<evidence type="ECO:0000256" key="7">
    <source>
        <dbReference type="ARBA" id="ARBA00023136"/>
    </source>
</evidence>